<dbReference type="CDD" id="cd06850">
    <property type="entry name" value="biotinyl_domain"/>
    <property type="match status" value="1"/>
</dbReference>
<evidence type="ECO:0000313" key="11">
    <source>
        <dbReference type="EMBL" id="MFD0799620.1"/>
    </source>
</evidence>
<reference evidence="12" key="1">
    <citation type="journal article" date="2019" name="Int. J. Syst. Evol. Microbiol.">
        <title>The Global Catalogue of Microorganisms (GCM) 10K type strain sequencing project: providing services to taxonomists for standard genome sequencing and annotation.</title>
        <authorList>
            <consortium name="The Broad Institute Genomics Platform"/>
            <consortium name="The Broad Institute Genome Sequencing Center for Infectious Disease"/>
            <person name="Wu L."/>
            <person name="Ma J."/>
        </authorList>
    </citation>
    <scope>NUCLEOTIDE SEQUENCE [LARGE SCALE GENOMIC DNA]</scope>
    <source>
        <strain evidence="12">CCUG 61948</strain>
    </source>
</reference>
<comment type="function">
    <text evidence="1 9">This protein is a component of the acetyl coenzyme A carboxylase complex; first, biotin carboxylase catalyzes the carboxylation of the carrier protein and then the transcarboxylase transfers the carboxyl group to form malonyl-CoA.</text>
</comment>
<evidence type="ECO:0000256" key="2">
    <source>
        <dbReference type="ARBA" id="ARBA00005194"/>
    </source>
</evidence>
<dbReference type="GO" id="GO:0003989">
    <property type="term" value="F:acetyl-CoA carboxylase activity"/>
    <property type="evidence" value="ECO:0007669"/>
    <property type="project" value="UniProtKB-EC"/>
</dbReference>
<dbReference type="EMBL" id="JBHTHY010000028">
    <property type="protein sequence ID" value="MFD0799620.1"/>
    <property type="molecule type" value="Genomic_DNA"/>
</dbReference>
<proteinExistence type="predicted"/>
<evidence type="ECO:0000313" key="12">
    <source>
        <dbReference type="Proteomes" id="UP001597012"/>
    </source>
</evidence>
<evidence type="ECO:0000256" key="6">
    <source>
        <dbReference type="ARBA" id="ARBA00023098"/>
    </source>
</evidence>
<evidence type="ECO:0000256" key="8">
    <source>
        <dbReference type="ARBA" id="ARBA00023267"/>
    </source>
</evidence>
<name>A0ABW3B8Y5_9FLAO</name>
<evidence type="ECO:0000256" key="1">
    <source>
        <dbReference type="ARBA" id="ARBA00003761"/>
    </source>
</evidence>
<feature type="domain" description="Lipoyl-binding" evidence="10">
    <location>
        <begin position="86"/>
        <end position="162"/>
    </location>
</feature>
<dbReference type="SUPFAM" id="SSF51230">
    <property type="entry name" value="Single hybrid motif"/>
    <property type="match status" value="1"/>
</dbReference>
<gene>
    <name evidence="11" type="primary">accB</name>
    <name evidence="11" type="ORF">ACFQZJ_19275</name>
</gene>
<dbReference type="Pfam" id="PF00364">
    <property type="entry name" value="Biotin_lipoyl"/>
    <property type="match status" value="1"/>
</dbReference>
<evidence type="ECO:0000256" key="3">
    <source>
        <dbReference type="ARBA" id="ARBA00017562"/>
    </source>
</evidence>
<dbReference type="InterPro" id="IPR001249">
    <property type="entry name" value="AcCoA_biotinCC"/>
</dbReference>
<dbReference type="InterPro" id="IPR011053">
    <property type="entry name" value="Single_hybrid_motif"/>
</dbReference>
<comment type="pathway">
    <text evidence="2 9">Lipid metabolism; fatty acid biosynthesis.</text>
</comment>
<keyword evidence="5 9" id="KW-0276">Fatty acid metabolism</keyword>
<evidence type="ECO:0000259" key="10">
    <source>
        <dbReference type="PROSITE" id="PS50968"/>
    </source>
</evidence>
<dbReference type="PROSITE" id="PS50968">
    <property type="entry name" value="BIOTINYL_LIPOYL"/>
    <property type="match status" value="1"/>
</dbReference>
<keyword evidence="12" id="KW-1185">Reference proteome</keyword>
<keyword evidence="8 9" id="KW-0092">Biotin</keyword>
<dbReference type="PRINTS" id="PR01071">
    <property type="entry name" value="ACOABIOTINCC"/>
</dbReference>
<sequence length="164" mass="17511">MDIKEIQSLIKFVAKSGASEVKLETDDIKITIRTGSLGSNEPTYVQSLPMAQPQMTAAMPVAAPAETPAAPVAPTSEVAADDESKYITIKSPIIGTFYRKPAPDKPLFVEVGDTIAAGDVLCVIEAMKLFNDIESEVSGKIVKVLVDDSSPVEFDQPLFLVDPS</sequence>
<comment type="caution">
    <text evidence="11">The sequence shown here is derived from an EMBL/GenBank/DDBJ whole genome shotgun (WGS) entry which is preliminary data.</text>
</comment>
<accession>A0ABW3B8Y5</accession>
<dbReference type="PROSITE" id="PS00188">
    <property type="entry name" value="BIOTIN"/>
    <property type="match status" value="1"/>
</dbReference>
<dbReference type="InterPro" id="IPR050709">
    <property type="entry name" value="Biotin_Carboxyl_Carrier/Decarb"/>
</dbReference>
<protein>
    <recommendedName>
        <fullName evidence="3 9">Biotin carboxyl carrier protein of acetyl-CoA carboxylase</fullName>
    </recommendedName>
</protein>
<keyword evidence="7 9" id="KW-0275">Fatty acid biosynthesis</keyword>
<dbReference type="InterPro" id="IPR000089">
    <property type="entry name" value="Biotin_lipoyl"/>
</dbReference>
<dbReference type="RefSeq" id="WP_379936606.1">
    <property type="nucleotide sequence ID" value="NZ_JBHTHY010000028.1"/>
</dbReference>
<dbReference type="NCBIfam" id="TIGR00531">
    <property type="entry name" value="BCCP"/>
    <property type="match status" value="1"/>
</dbReference>
<evidence type="ECO:0000256" key="5">
    <source>
        <dbReference type="ARBA" id="ARBA00022832"/>
    </source>
</evidence>
<keyword evidence="6 9" id="KW-0443">Lipid metabolism</keyword>
<dbReference type="PANTHER" id="PTHR45266:SF3">
    <property type="entry name" value="OXALOACETATE DECARBOXYLASE ALPHA CHAIN"/>
    <property type="match status" value="1"/>
</dbReference>
<dbReference type="NCBIfam" id="NF005457">
    <property type="entry name" value="PRK07051.1"/>
    <property type="match status" value="1"/>
</dbReference>
<evidence type="ECO:0000256" key="4">
    <source>
        <dbReference type="ARBA" id="ARBA00022516"/>
    </source>
</evidence>
<keyword evidence="4 9" id="KW-0444">Lipid biosynthesis</keyword>
<evidence type="ECO:0000256" key="7">
    <source>
        <dbReference type="ARBA" id="ARBA00023160"/>
    </source>
</evidence>
<dbReference type="InterPro" id="IPR001882">
    <property type="entry name" value="Biotin_BS"/>
</dbReference>
<dbReference type="PANTHER" id="PTHR45266">
    <property type="entry name" value="OXALOACETATE DECARBOXYLASE ALPHA CHAIN"/>
    <property type="match status" value="1"/>
</dbReference>
<dbReference type="Gene3D" id="2.40.50.100">
    <property type="match status" value="1"/>
</dbReference>
<organism evidence="11 12">
    <name type="scientific">Maribacter chungangensis</name>
    <dbReference type="NCBI Taxonomy" id="1069117"/>
    <lineage>
        <taxon>Bacteria</taxon>
        <taxon>Pseudomonadati</taxon>
        <taxon>Bacteroidota</taxon>
        <taxon>Flavobacteriia</taxon>
        <taxon>Flavobacteriales</taxon>
        <taxon>Flavobacteriaceae</taxon>
        <taxon>Maribacter</taxon>
    </lineage>
</organism>
<evidence type="ECO:0000256" key="9">
    <source>
        <dbReference type="RuleBase" id="RU364072"/>
    </source>
</evidence>
<keyword evidence="11" id="KW-0436">Ligase</keyword>
<dbReference type="Proteomes" id="UP001597012">
    <property type="component" value="Unassembled WGS sequence"/>
</dbReference>